<proteinExistence type="predicted"/>
<keyword evidence="2" id="KW-0479">Metal-binding</keyword>
<accession>A0A165RKB6</accession>
<dbReference type="EMBL" id="KV425581">
    <property type="protein sequence ID" value="KZT23935.1"/>
    <property type="molecule type" value="Genomic_DNA"/>
</dbReference>
<dbReference type="GO" id="GO:0008270">
    <property type="term" value="F:zinc ion binding"/>
    <property type="evidence" value="ECO:0007669"/>
    <property type="project" value="UniProtKB-KW"/>
</dbReference>
<dbReference type="AlphaFoldDB" id="A0A165RKB6"/>
<sequence>MPPRAPYRQNAPPRRVPAPAHNPPVNGPSGNCYNCGKPGHFMNDCTQRRERMQAMEEETTPDDVHTIQEEAAQEGEMEPQKGIEEGQDDLSTYGGSQYDPSEEGSPESFGYMCDPEDDEYFKMNHACIKVISDVGEEVERLYAMREVNIESEYDPDTAYTDSTLGMLSISSNDDYRHEACTYIIDDEPMLTGPIGEDDHASAHISALEHHIRILMNERNMKDQLIDTLRVDNQ</sequence>
<organism evidence="5 6">
    <name type="scientific">Neolentinus lepideus HHB14362 ss-1</name>
    <dbReference type="NCBI Taxonomy" id="1314782"/>
    <lineage>
        <taxon>Eukaryota</taxon>
        <taxon>Fungi</taxon>
        <taxon>Dikarya</taxon>
        <taxon>Basidiomycota</taxon>
        <taxon>Agaricomycotina</taxon>
        <taxon>Agaricomycetes</taxon>
        <taxon>Gloeophyllales</taxon>
        <taxon>Gloeophyllaceae</taxon>
        <taxon>Neolentinus</taxon>
    </lineage>
</organism>
<feature type="compositionally biased region" description="Polar residues" evidence="3">
    <location>
        <begin position="89"/>
        <end position="99"/>
    </location>
</feature>
<evidence type="ECO:0000256" key="3">
    <source>
        <dbReference type="SAM" id="MobiDB-lite"/>
    </source>
</evidence>
<feature type="region of interest" description="Disordered" evidence="3">
    <location>
        <begin position="1"/>
        <end position="34"/>
    </location>
</feature>
<evidence type="ECO:0000256" key="2">
    <source>
        <dbReference type="PROSITE-ProRule" id="PRU00047"/>
    </source>
</evidence>
<evidence type="ECO:0000259" key="4">
    <source>
        <dbReference type="PROSITE" id="PS50158"/>
    </source>
</evidence>
<dbReference type="SUPFAM" id="SSF57756">
    <property type="entry name" value="Retrovirus zinc finger-like domains"/>
    <property type="match status" value="1"/>
</dbReference>
<protein>
    <recommendedName>
        <fullName evidence="4">CCHC-type domain-containing protein</fullName>
    </recommendedName>
</protein>
<name>A0A165RKB6_9AGAM</name>
<dbReference type="Pfam" id="PF00098">
    <property type="entry name" value="zf-CCHC"/>
    <property type="match status" value="1"/>
</dbReference>
<dbReference type="SMART" id="SM00343">
    <property type="entry name" value="ZnF_C2HC"/>
    <property type="match status" value="1"/>
</dbReference>
<dbReference type="GO" id="GO:0006397">
    <property type="term" value="P:mRNA processing"/>
    <property type="evidence" value="ECO:0007669"/>
    <property type="project" value="UniProtKB-KW"/>
</dbReference>
<keyword evidence="2" id="KW-0862">Zinc</keyword>
<feature type="domain" description="CCHC-type" evidence="4">
    <location>
        <begin position="32"/>
        <end position="47"/>
    </location>
</feature>
<dbReference type="PROSITE" id="PS50158">
    <property type="entry name" value="ZF_CCHC"/>
    <property type="match status" value="1"/>
</dbReference>
<dbReference type="OrthoDB" id="3326898at2759"/>
<keyword evidence="1" id="KW-0507">mRNA processing</keyword>
<keyword evidence="2" id="KW-0863">Zinc-finger</keyword>
<dbReference type="Proteomes" id="UP000076761">
    <property type="component" value="Unassembled WGS sequence"/>
</dbReference>
<dbReference type="Gene3D" id="4.10.60.10">
    <property type="entry name" value="Zinc finger, CCHC-type"/>
    <property type="match status" value="1"/>
</dbReference>
<dbReference type="InterPro" id="IPR036875">
    <property type="entry name" value="Znf_CCHC_sf"/>
</dbReference>
<feature type="compositionally biased region" description="Pro residues" evidence="3">
    <location>
        <begin position="14"/>
        <end position="26"/>
    </location>
</feature>
<feature type="region of interest" description="Disordered" evidence="3">
    <location>
        <begin position="46"/>
        <end position="111"/>
    </location>
</feature>
<dbReference type="InParanoid" id="A0A165RKB6"/>
<gene>
    <name evidence="5" type="ORF">NEOLEDRAFT_1179685</name>
</gene>
<dbReference type="GO" id="GO:0003676">
    <property type="term" value="F:nucleic acid binding"/>
    <property type="evidence" value="ECO:0007669"/>
    <property type="project" value="InterPro"/>
</dbReference>
<keyword evidence="6" id="KW-1185">Reference proteome</keyword>
<reference evidence="5 6" key="1">
    <citation type="journal article" date="2016" name="Mol. Biol. Evol.">
        <title>Comparative Genomics of Early-Diverging Mushroom-Forming Fungi Provides Insights into the Origins of Lignocellulose Decay Capabilities.</title>
        <authorList>
            <person name="Nagy L.G."/>
            <person name="Riley R."/>
            <person name="Tritt A."/>
            <person name="Adam C."/>
            <person name="Daum C."/>
            <person name="Floudas D."/>
            <person name="Sun H."/>
            <person name="Yadav J.S."/>
            <person name="Pangilinan J."/>
            <person name="Larsson K.H."/>
            <person name="Matsuura K."/>
            <person name="Barry K."/>
            <person name="Labutti K."/>
            <person name="Kuo R."/>
            <person name="Ohm R.A."/>
            <person name="Bhattacharya S.S."/>
            <person name="Shirouzu T."/>
            <person name="Yoshinaga Y."/>
            <person name="Martin F.M."/>
            <person name="Grigoriev I.V."/>
            <person name="Hibbett D.S."/>
        </authorList>
    </citation>
    <scope>NUCLEOTIDE SEQUENCE [LARGE SCALE GENOMIC DNA]</scope>
    <source>
        <strain evidence="5 6">HHB14362 ss-1</strain>
    </source>
</reference>
<dbReference type="InterPro" id="IPR001878">
    <property type="entry name" value="Znf_CCHC"/>
</dbReference>
<evidence type="ECO:0000313" key="5">
    <source>
        <dbReference type="EMBL" id="KZT23935.1"/>
    </source>
</evidence>
<evidence type="ECO:0000256" key="1">
    <source>
        <dbReference type="ARBA" id="ARBA00022664"/>
    </source>
</evidence>
<evidence type="ECO:0000313" key="6">
    <source>
        <dbReference type="Proteomes" id="UP000076761"/>
    </source>
</evidence>